<dbReference type="InterPro" id="IPR038987">
    <property type="entry name" value="MoeA-like"/>
</dbReference>
<dbReference type="GO" id="GO:0097112">
    <property type="term" value="P:gamma-aminobutyric acid receptor clustering"/>
    <property type="evidence" value="ECO:0007669"/>
    <property type="project" value="TreeGrafter"/>
</dbReference>
<dbReference type="CDD" id="cd00887">
    <property type="entry name" value="MoeA"/>
    <property type="match status" value="2"/>
</dbReference>
<keyword evidence="6" id="KW-1185">Reference proteome</keyword>
<dbReference type="GO" id="GO:0099634">
    <property type="term" value="C:postsynaptic specialization membrane"/>
    <property type="evidence" value="ECO:0007669"/>
    <property type="project" value="GOC"/>
</dbReference>
<dbReference type="Gene3D" id="2.170.190.11">
    <property type="entry name" value="Molybdopterin biosynthesis moea protein, domain 3"/>
    <property type="match status" value="2"/>
</dbReference>
<evidence type="ECO:0000259" key="4">
    <source>
        <dbReference type="SMART" id="SM00852"/>
    </source>
</evidence>
<gene>
    <name evidence="5" type="ORF">DBV15_01732</name>
</gene>
<feature type="domain" description="MoaB/Mog" evidence="4">
    <location>
        <begin position="827"/>
        <end position="973"/>
    </location>
</feature>
<dbReference type="GO" id="GO:0007529">
    <property type="term" value="P:establishment of synaptic specificity at neuromuscular junction"/>
    <property type="evidence" value="ECO:0007669"/>
    <property type="project" value="TreeGrafter"/>
</dbReference>
<reference evidence="5 6" key="1">
    <citation type="journal article" date="2019" name="Philos. Trans. R. Soc. Lond., B, Biol. Sci.">
        <title>Ant behaviour and brain gene expression of defending hosts depend on the ecological success of the intruding social parasite.</title>
        <authorList>
            <person name="Kaur R."/>
            <person name="Stoldt M."/>
            <person name="Jongepier E."/>
            <person name="Feldmeyer B."/>
            <person name="Menzel F."/>
            <person name="Bornberg-Bauer E."/>
            <person name="Foitzik S."/>
        </authorList>
    </citation>
    <scope>NUCLEOTIDE SEQUENCE [LARGE SCALE GENOMIC DNA]</scope>
    <source>
        <tissue evidence="5">Whole body</tissue>
    </source>
</reference>
<evidence type="ECO:0000313" key="6">
    <source>
        <dbReference type="Proteomes" id="UP000310200"/>
    </source>
</evidence>
<proteinExistence type="inferred from homology"/>
<dbReference type="Gene3D" id="2.40.340.10">
    <property type="entry name" value="MoeA, C-terminal, domain IV"/>
    <property type="match status" value="1"/>
</dbReference>
<dbReference type="InterPro" id="IPR005110">
    <property type="entry name" value="MoeA_linker/N"/>
</dbReference>
<dbReference type="GO" id="GO:0006777">
    <property type="term" value="P:Mo-molybdopterin cofactor biosynthetic process"/>
    <property type="evidence" value="ECO:0007669"/>
    <property type="project" value="TreeGrafter"/>
</dbReference>
<dbReference type="Pfam" id="PF00994">
    <property type="entry name" value="MoCF_biosynth"/>
    <property type="match status" value="4"/>
</dbReference>
<dbReference type="InterPro" id="IPR036425">
    <property type="entry name" value="MoaB/Mog-like_dom_sf"/>
</dbReference>
<dbReference type="EMBL" id="QBLH01001859">
    <property type="protein sequence ID" value="TGZ50828.1"/>
    <property type="molecule type" value="Genomic_DNA"/>
</dbReference>
<dbReference type="STRING" id="300112.A0A4S2KS72"/>
<dbReference type="GO" id="GO:0030425">
    <property type="term" value="C:dendrite"/>
    <property type="evidence" value="ECO:0007669"/>
    <property type="project" value="TreeGrafter"/>
</dbReference>
<comment type="similarity">
    <text evidence="2">In the C-terminal section; belongs to the MoeA family.</text>
</comment>
<protein>
    <recommendedName>
        <fullName evidence="3">molybdopterin adenylyltransferase</fullName>
        <ecNumber evidence="3">2.7.7.75</ecNumber>
    </recommendedName>
</protein>
<dbReference type="SUPFAM" id="SSF53218">
    <property type="entry name" value="Molybdenum cofactor biosynthesis proteins"/>
    <property type="match status" value="6"/>
</dbReference>
<sequence length="1671" mass="186399">MSEMAIRAQFIIADTPNVEVVDITVVRPVKIIITKKLLSTCTNNKADIIFIIGDVESTEKRYANEAIETVTVDRKKLSTDLINLMTNMEKKLKEITHYKYGIRNKTLFINLSGLNNDKRECFTAILDMLPNMTHLIHENETQHKNANENLETSSVSLTSSQSSLTENMNDNPNNCHKQLFPTILLEEALDILNQVAQAGMDKINHESVKIKDAYGRVLCENVHPNCCVPPFRTSYKHGYAVSVKDGKGLRRVQEGENRFPPLPLQPGTCVWVNNGAPIPNGATAVVPEKDTKPLKESPNNDSKYIEILIEPNSGQNIKPIGFDICSKKNNIILKKFTRIGPEEIGLLTACGCKNVTVAKQLSMGVLSIGDNLEEPGEPLKPGFVYDINRITLISLLKHNSYSPLDFGIVNNKCSSIREKIEKALERVDILVTTGSINDKDLLKIILTKYLKAEIHFGNVDIKPGKSTALASCKFNDETKYFLCLSGNPTSAFIAAHMFLLPFVNKLHCDLSADPVAISVQTNPRNALFLLHHRRRLAWADLEFDDIKKITKASGMDSFSKNKLCNMVCSNALLLLPKRKQDEKLLPKTNNTTALLIDYPRKLITDIIFIIGDVESTEKQYANEAIDSVTVDRKKLPTELANLMTNIEKKLEEIMRYRTRCGIRNKTLFINLSGTHEDRETCIAAISDILINAMHLVLGKRETQHFSLSDIASSASASRDNDFPEQEKIEEALKRVDILVTTGSINDKDLLKNILMNYFKADVHFGNVNIKPGKSTTLASCKIKSKINYETKYFLCFSGNPMSALTAAHLFLLPFVNKLHCDANTEPAAIPTQTDASFLLHHRRRIAWTCLRWLNKKNVARAINTNNRYKDTLFSPIREKIEKALKKVDILVTTGSINDKDLLKNILMNYFKADVHFGNVNMKPGKSTTLASCKIKSKIKSKINYETKYFLCLSGNPMSALTAAHIFLLPFVKKLHCNANTEPAAIPTQVRLAWTCLRFNEKNIEKALNMGNFYKDRLCNMTDSNALLVLPERKQELLSIHEQDATKIDIDYNVENVLVSIPNAQIYDVTEADPVETDIMEKLLCACDENNSDVILIIGNIEPAKRQVVTDAVRNFSDSKQLSENVVLSLSKLETKLNDNLSHKAVCGVRNQSLIIDLTGSNKNQIECLAAAADTMMEVIHLICTDQDENVPLHDVVRISDNISIKQEEAKSAIKRRKKSTSPLVLSPNASTIKRHKESFPMISLQDALLKIREVIMESVEEATCEIVQLSDAYGRILFETVKAAYDLPPFKTSTKHGYAVLAADGKGLRKVLNVENTFPSISLEPGKCVWVKSGSPIPDGATAVVQVKDTKPVKISDDTYVEIMIEPGYEQNIRPIGDDLMKGTVVAIQNARIGPKEIALLAASGRKDVRVTKRISTGVLSIGSNLEEPGEEPLKPGFVYDVNRITLISLLKEKEFYSLDFGIVDNKLTPIQNKIEEALKKVDLLVTTGSTNDRDLLKTVLEKCFKADIHFGNINIKPGKSTIFATCEINDKTKFVLCLSGNPTSAFISAQMFLIPLVNELHYSCAGEQVTLSACMKNQYTLHSRPRAAWTILEWNQDEEYPSAFSRGNAISDKLVSATGANALLLLPAKESAKESSKTFATAILVKLPKQINDDMKNFCNAQLPKQEEKK</sequence>
<comment type="caution">
    <text evidence="5">The sequence shown here is derived from an EMBL/GenBank/DDBJ whole genome shotgun (WGS) entry which is preliminary data.</text>
</comment>
<dbReference type="GO" id="GO:0061598">
    <property type="term" value="F:molybdopterin adenylyltransferase activity"/>
    <property type="evidence" value="ECO:0007669"/>
    <property type="project" value="UniProtKB-EC"/>
</dbReference>
<evidence type="ECO:0000313" key="5">
    <source>
        <dbReference type="EMBL" id="TGZ50828.1"/>
    </source>
</evidence>
<dbReference type="GO" id="GO:0005829">
    <property type="term" value="C:cytosol"/>
    <property type="evidence" value="ECO:0007669"/>
    <property type="project" value="TreeGrafter"/>
</dbReference>
<name>A0A4S2KS72_9HYME</name>
<feature type="domain" description="MoaB/Mog" evidence="4">
    <location>
        <begin position="681"/>
        <end position="817"/>
    </location>
</feature>
<dbReference type="GO" id="GO:0061599">
    <property type="term" value="F:molybdopterin molybdotransferase activity"/>
    <property type="evidence" value="ECO:0007669"/>
    <property type="project" value="TreeGrafter"/>
</dbReference>
<dbReference type="Pfam" id="PF03453">
    <property type="entry name" value="MoeA_N"/>
    <property type="match status" value="2"/>
</dbReference>
<dbReference type="Proteomes" id="UP000310200">
    <property type="component" value="Unassembled WGS sequence"/>
</dbReference>
<dbReference type="GO" id="GO:0072579">
    <property type="term" value="P:glycine receptor clustering"/>
    <property type="evidence" value="ECO:0007669"/>
    <property type="project" value="TreeGrafter"/>
</dbReference>
<accession>A0A4S2KS72</accession>
<dbReference type="PANTHER" id="PTHR10192:SF5">
    <property type="entry name" value="GEPHYRIN"/>
    <property type="match status" value="1"/>
</dbReference>
<dbReference type="SUPFAM" id="SSF63882">
    <property type="entry name" value="MoeA N-terminal region -like"/>
    <property type="match status" value="2"/>
</dbReference>
<dbReference type="Gene3D" id="3.40.980.10">
    <property type="entry name" value="MoaB/Mog-like domain"/>
    <property type="match status" value="7"/>
</dbReference>
<dbReference type="SMART" id="SM00852">
    <property type="entry name" value="MoCF_biosynth"/>
    <property type="match status" value="4"/>
</dbReference>
<evidence type="ECO:0000256" key="1">
    <source>
        <dbReference type="ARBA" id="ARBA00007589"/>
    </source>
</evidence>
<feature type="domain" description="MoaB/Mog" evidence="4">
    <location>
        <begin position="364"/>
        <end position="505"/>
    </location>
</feature>
<feature type="domain" description="MoaB/Mog" evidence="4">
    <location>
        <begin position="1418"/>
        <end position="1560"/>
    </location>
</feature>
<dbReference type="PANTHER" id="PTHR10192">
    <property type="entry name" value="MOLYBDOPTERIN BIOSYNTHESIS PROTEIN"/>
    <property type="match status" value="1"/>
</dbReference>
<dbReference type="InterPro" id="IPR036688">
    <property type="entry name" value="MoeA_C_domain_IV_sf"/>
</dbReference>
<dbReference type="InterPro" id="IPR001453">
    <property type="entry name" value="MoaB/Mog_dom"/>
</dbReference>
<organism evidence="5 6">
    <name type="scientific">Temnothorax longispinosus</name>
    <dbReference type="NCBI Taxonomy" id="300112"/>
    <lineage>
        <taxon>Eukaryota</taxon>
        <taxon>Metazoa</taxon>
        <taxon>Ecdysozoa</taxon>
        <taxon>Arthropoda</taxon>
        <taxon>Hexapoda</taxon>
        <taxon>Insecta</taxon>
        <taxon>Pterygota</taxon>
        <taxon>Neoptera</taxon>
        <taxon>Endopterygota</taxon>
        <taxon>Hymenoptera</taxon>
        <taxon>Apocrita</taxon>
        <taxon>Aculeata</taxon>
        <taxon>Formicoidea</taxon>
        <taxon>Formicidae</taxon>
        <taxon>Myrmicinae</taxon>
        <taxon>Temnothorax</taxon>
    </lineage>
</organism>
<dbReference type="Gene3D" id="3.90.105.10">
    <property type="entry name" value="Molybdopterin biosynthesis moea protein, domain 2"/>
    <property type="match status" value="2"/>
</dbReference>
<evidence type="ECO:0000256" key="2">
    <source>
        <dbReference type="ARBA" id="ARBA00008339"/>
    </source>
</evidence>
<dbReference type="EC" id="2.7.7.75" evidence="3"/>
<comment type="similarity">
    <text evidence="1">In the N-terminal section; belongs to the MoaB/Mog family.</text>
</comment>
<evidence type="ECO:0000256" key="3">
    <source>
        <dbReference type="ARBA" id="ARBA00012509"/>
    </source>
</evidence>
<dbReference type="SUPFAM" id="SSF63867">
    <property type="entry name" value="MoeA C-terminal domain-like"/>
    <property type="match status" value="1"/>
</dbReference>
<dbReference type="InterPro" id="IPR036135">
    <property type="entry name" value="MoeA_linker/N_sf"/>
</dbReference>
<dbReference type="GO" id="GO:0098970">
    <property type="term" value="P:postsynaptic neurotransmitter receptor diffusion trapping"/>
    <property type="evidence" value="ECO:0007669"/>
    <property type="project" value="TreeGrafter"/>
</dbReference>